<dbReference type="EMBL" id="JBHTLU010000014">
    <property type="protein sequence ID" value="MFD1220911.1"/>
    <property type="molecule type" value="Genomic_DNA"/>
</dbReference>
<reference evidence="2" key="1">
    <citation type="journal article" date="2019" name="Int. J. Syst. Evol. Microbiol.">
        <title>The Global Catalogue of Microorganisms (GCM) 10K type strain sequencing project: providing services to taxonomists for standard genome sequencing and annotation.</title>
        <authorList>
            <consortium name="The Broad Institute Genomics Platform"/>
            <consortium name="The Broad Institute Genome Sequencing Center for Infectious Disease"/>
            <person name="Wu L."/>
            <person name="Ma J."/>
        </authorList>
    </citation>
    <scope>NUCLEOTIDE SEQUENCE [LARGE SCALE GENOMIC DNA]</scope>
    <source>
        <strain evidence="2">CCUG 53270</strain>
    </source>
</reference>
<evidence type="ECO:0000313" key="2">
    <source>
        <dbReference type="Proteomes" id="UP001597180"/>
    </source>
</evidence>
<gene>
    <name evidence="1" type="ORF">ACFQ4B_12370</name>
</gene>
<dbReference type="Proteomes" id="UP001597180">
    <property type="component" value="Unassembled WGS sequence"/>
</dbReference>
<keyword evidence="2" id="KW-1185">Reference proteome</keyword>
<evidence type="ECO:0000313" key="1">
    <source>
        <dbReference type="EMBL" id="MFD1220911.1"/>
    </source>
</evidence>
<name>A0ABW3UK26_9BACL</name>
<accession>A0ABW3UK26</accession>
<dbReference type="InterPro" id="IPR049254">
    <property type="entry name" value="Phage_tail_terminator"/>
</dbReference>
<proteinExistence type="predicted"/>
<dbReference type="Pfam" id="PF20765">
    <property type="entry name" value="Phage_tail_terminator_8"/>
    <property type="match status" value="1"/>
</dbReference>
<dbReference type="RefSeq" id="WP_345591894.1">
    <property type="nucleotide sequence ID" value="NZ_BAABJG010000029.1"/>
</dbReference>
<organism evidence="1 2">
    <name type="scientific">Paenibacillus vulneris</name>
    <dbReference type="NCBI Taxonomy" id="1133364"/>
    <lineage>
        <taxon>Bacteria</taxon>
        <taxon>Bacillati</taxon>
        <taxon>Bacillota</taxon>
        <taxon>Bacilli</taxon>
        <taxon>Bacillales</taxon>
        <taxon>Paenibacillaceae</taxon>
        <taxon>Paenibacillus</taxon>
    </lineage>
</organism>
<sequence length="142" mass="17196">MNFEEMKQALLQRLQSLGFNLPVYDEYPDQNWQKPALLLHLVSSKQVKEVNGRYRYPTLFRIEYYPDPADRNSPLGYHAMAERLYEELETIEREGTKYRGYDLHHEIAEDSLRFYISFDIRMMKQKPPAVKMMHLEQEERYK</sequence>
<comment type="caution">
    <text evidence="1">The sequence shown here is derived from an EMBL/GenBank/DDBJ whole genome shotgun (WGS) entry which is preliminary data.</text>
</comment>
<protein>
    <submittedName>
        <fullName evidence="1">DUF6838 family protein</fullName>
    </submittedName>
</protein>